<evidence type="ECO:0000256" key="10">
    <source>
        <dbReference type="PROSITE-ProRule" id="PRU10141"/>
    </source>
</evidence>
<dbReference type="Proteomes" id="UP001642409">
    <property type="component" value="Unassembled WGS sequence"/>
</dbReference>
<feature type="compositionally biased region" description="Low complexity" evidence="11">
    <location>
        <begin position="531"/>
        <end position="549"/>
    </location>
</feature>
<keyword evidence="3" id="KW-0723">Serine/threonine-protein kinase</keyword>
<feature type="binding site" evidence="10">
    <location>
        <position position="36"/>
    </location>
    <ligand>
        <name>ATP</name>
        <dbReference type="ChEBI" id="CHEBI:30616"/>
    </ligand>
</feature>
<feature type="region of interest" description="Disordered" evidence="11">
    <location>
        <begin position="515"/>
        <end position="550"/>
    </location>
</feature>
<comment type="similarity">
    <text evidence="1">Belongs to the protein kinase superfamily. NEK Ser/Thr protein kinase family. NIMA subfamily.</text>
</comment>
<dbReference type="FunFam" id="3.30.200.20:FF:000097">
    <property type="entry name" value="Probable serine/threonine-protein kinase nek1"/>
    <property type="match status" value="1"/>
</dbReference>
<protein>
    <recommendedName>
        <fullName evidence="2">non-specific serine/threonine protein kinase</fullName>
        <ecNumber evidence="2">2.7.11.1</ecNumber>
    </recommendedName>
</protein>
<evidence type="ECO:0000313" key="13">
    <source>
        <dbReference type="EMBL" id="CAI9929536.1"/>
    </source>
</evidence>
<dbReference type="InterPro" id="IPR000719">
    <property type="entry name" value="Prot_kinase_dom"/>
</dbReference>
<keyword evidence="5 10" id="KW-0547">Nucleotide-binding</keyword>
<dbReference type="PANTHER" id="PTHR44899:SF3">
    <property type="entry name" value="SERINE_THREONINE-PROTEIN KINASE NEK1"/>
    <property type="match status" value="1"/>
</dbReference>
<accession>A0AA86P0T7</accession>
<dbReference type="GO" id="GO:0005524">
    <property type="term" value="F:ATP binding"/>
    <property type="evidence" value="ECO:0007669"/>
    <property type="project" value="UniProtKB-UniRule"/>
</dbReference>
<evidence type="ECO:0000256" key="1">
    <source>
        <dbReference type="ARBA" id="ARBA00010886"/>
    </source>
</evidence>
<reference evidence="14 15" key="2">
    <citation type="submission" date="2024-07" db="EMBL/GenBank/DDBJ databases">
        <authorList>
            <person name="Akdeniz Z."/>
        </authorList>
    </citation>
    <scope>NUCLEOTIDE SEQUENCE [LARGE SCALE GENOMIC DNA]</scope>
</reference>
<keyword evidence="4" id="KW-0808">Transferase</keyword>
<dbReference type="AlphaFoldDB" id="A0AA86P0T7"/>
<dbReference type="PROSITE" id="PS50011">
    <property type="entry name" value="PROTEIN_KINASE_DOM"/>
    <property type="match status" value="1"/>
</dbReference>
<comment type="catalytic activity">
    <reaction evidence="8">
        <text>L-threonyl-[protein] + ATP = O-phospho-L-threonyl-[protein] + ADP + H(+)</text>
        <dbReference type="Rhea" id="RHEA:46608"/>
        <dbReference type="Rhea" id="RHEA-COMP:11060"/>
        <dbReference type="Rhea" id="RHEA-COMP:11605"/>
        <dbReference type="ChEBI" id="CHEBI:15378"/>
        <dbReference type="ChEBI" id="CHEBI:30013"/>
        <dbReference type="ChEBI" id="CHEBI:30616"/>
        <dbReference type="ChEBI" id="CHEBI:61977"/>
        <dbReference type="ChEBI" id="CHEBI:456216"/>
        <dbReference type="EC" id="2.7.11.1"/>
    </reaction>
</comment>
<dbReference type="Pfam" id="PF00069">
    <property type="entry name" value="Pkinase"/>
    <property type="match status" value="1"/>
</dbReference>
<dbReference type="PROSITE" id="PS00107">
    <property type="entry name" value="PROTEIN_KINASE_ATP"/>
    <property type="match status" value="1"/>
</dbReference>
<comment type="catalytic activity">
    <reaction evidence="9">
        <text>L-seryl-[protein] + ATP = O-phospho-L-seryl-[protein] + ADP + H(+)</text>
        <dbReference type="Rhea" id="RHEA:17989"/>
        <dbReference type="Rhea" id="RHEA-COMP:9863"/>
        <dbReference type="Rhea" id="RHEA-COMP:11604"/>
        <dbReference type="ChEBI" id="CHEBI:15378"/>
        <dbReference type="ChEBI" id="CHEBI:29999"/>
        <dbReference type="ChEBI" id="CHEBI:30616"/>
        <dbReference type="ChEBI" id="CHEBI:83421"/>
        <dbReference type="ChEBI" id="CHEBI:456216"/>
        <dbReference type="EC" id="2.7.11.1"/>
    </reaction>
</comment>
<evidence type="ECO:0000313" key="15">
    <source>
        <dbReference type="Proteomes" id="UP001642409"/>
    </source>
</evidence>
<evidence type="ECO:0000259" key="12">
    <source>
        <dbReference type="PROSITE" id="PS50011"/>
    </source>
</evidence>
<organism evidence="13">
    <name type="scientific">Hexamita inflata</name>
    <dbReference type="NCBI Taxonomy" id="28002"/>
    <lineage>
        <taxon>Eukaryota</taxon>
        <taxon>Metamonada</taxon>
        <taxon>Diplomonadida</taxon>
        <taxon>Hexamitidae</taxon>
        <taxon>Hexamitinae</taxon>
        <taxon>Hexamita</taxon>
    </lineage>
</organism>
<name>A0AA86P0T7_9EUKA</name>
<dbReference type="SMART" id="SM00220">
    <property type="entry name" value="S_TKc"/>
    <property type="match status" value="1"/>
</dbReference>
<evidence type="ECO:0000256" key="6">
    <source>
        <dbReference type="ARBA" id="ARBA00022777"/>
    </source>
</evidence>
<gene>
    <name evidence="14" type="ORF">HINF_LOCUS12650</name>
    <name evidence="13" type="ORF">HINF_LOCUS17181</name>
</gene>
<dbReference type="Gene3D" id="1.10.510.10">
    <property type="entry name" value="Transferase(Phosphotransferase) domain 1"/>
    <property type="match status" value="1"/>
</dbReference>
<feature type="domain" description="Protein kinase" evidence="12">
    <location>
        <begin position="1"/>
        <end position="261"/>
    </location>
</feature>
<dbReference type="InterPro" id="IPR017441">
    <property type="entry name" value="Protein_kinase_ATP_BS"/>
</dbReference>
<dbReference type="InterPro" id="IPR051131">
    <property type="entry name" value="NEK_Ser/Thr_kinase_NIMA"/>
</dbReference>
<proteinExistence type="inferred from homology"/>
<dbReference type="EMBL" id="CATOUU010000440">
    <property type="protein sequence ID" value="CAI9929536.1"/>
    <property type="molecule type" value="Genomic_DNA"/>
</dbReference>
<keyword evidence="6 14" id="KW-0418">Kinase</keyword>
<feature type="compositionally biased region" description="Low complexity" evidence="11">
    <location>
        <begin position="400"/>
        <end position="446"/>
    </location>
</feature>
<reference evidence="13" key="1">
    <citation type="submission" date="2023-06" db="EMBL/GenBank/DDBJ databases">
        <authorList>
            <person name="Kurt Z."/>
        </authorList>
    </citation>
    <scope>NUCLEOTIDE SEQUENCE</scope>
</reference>
<keyword evidence="15" id="KW-1185">Reference proteome</keyword>
<evidence type="ECO:0000256" key="4">
    <source>
        <dbReference type="ARBA" id="ARBA00022679"/>
    </source>
</evidence>
<dbReference type="SUPFAM" id="SSF56112">
    <property type="entry name" value="Protein kinase-like (PK-like)"/>
    <property type="match status" value="1"/>
</dbReference>
<dbReference type="PANTHER" id="PTHR44899">
    <property type="entry name" value="CAMK FAMILY PROTEIN KINASE"/>
    <property type="match status" value="1"/>
</dbReference>
<dbReference type="CDD" id="cd08215">
    <property type="entry name" value="STKc_Nek"/>
    <property type="match status" value="1"/>
</dbReference>
<dbReference type="EC" id="2.7.11.1" evidence="2"/>
<evidence type="ECO:0000256" key="5">
    <source>
        <dbReference type="ARBA" id="ARBA00022741"/>
    </source>
</evidence>
<keyword evidence="7 10" id="KW-0067">ATP-binding</keyword>
<dbReference type="EMBL" id="CAXDID020000029">
    <property type="protein sequence ID" value="CAL5992586.1"/>
    <property type="molecule type" value="Genomic_DNA"/>
</dbReference>
<sequence>MLKFLGKGSYGQVKLVRRISDQQMYALKEINVSAMKPRDREDQLNEIRILASIYHPNVLAYYEAFLQDGKLNIVTEYADSGDLDAEIAAHAKSKKRFAEPQIWSILLQCLNGLKSIHQQGILHRDIKGQNILKFRNTFNESQPIYKLADFGVSKVLHSKFELAKTGIGTPYYISPEIWRNQQYNEKTDVFSMGCLIYELCTLKHPFEGKDMKDLSRNVLKGIFPPIQDMYSVDLRQLVYKMMSQDAARRPSIQQLLELPFLQKYIDHCPTSLEEEVPLGENTQLQAGIKWNQPQLLQTIQLNQNMQIAMNGANKQYEQKICNAFPQAAYQKRKEFEILQDVHQKRKKQGSQDIQSDNEVDTPPIPSQQPLTQPRQIQPIREKKDDYQIKNPVNAVDPVKYQQQQQARYHQQASYQQQMAEQYKANPPQLNPYQQQYQQQQQQKNNQLPPVARQLPPVEQNVHVHEPKPVYRELSEQEKIIKEQQYQLLLLNQQYLRQQAAQRPVVYKQGANLFQNQQQQQKPADQFSMYPSHSGSNASSRSNSSNNSQSRFQRYQNYPAAKKPVVYQILSNNLQNQGYSQSRTKYANYDDQGHRKAQVVRQIE</sequence>
<dbReference type="InterPro" id="IPR011009">
    <property type="entry name" value="Kinase-like_dom_sf"/>
</dbReference>
<dbReference type="GO" id="GO:0004674">
    <property type="term" value="F:protein serine/threonine kinase activity"/>
    <property type="evidence" value="ECO:0007669"/>
    <property type="project" value="UniProtKB-KW"/>
</dbReference>
<evidence type="ECO:0000256" key="3">
    <source>
        <dbReference type="ARBA" id="ARBA00022527"/>
    </source>
</evidence>
<evidence type="ECO:0000313" key="14">
    <source>
        <dbReference type="EMBL" id="CAL5992586.1"/>
    </source>
</evidence>
<evidence type="ECO:0000256" key="2">
    <source>
        <dbReference type="ARBA" id="ARBA00012513"/>
    </source>
</evidence>
<evidence type="ECO:0000256" key="8">
    <source>
        <dbReference type="ARBA" id="ARBA00047899"/>
    </source>
</evidence>
<feature type="region of interest" description="Disordered" evidence="11">
    <location>
        <begin position="341"/>
        <end position="446"/>
    </location>
</feature>
<evidence type="ECO:0000256" key="9">
    <source>
        <dbReference type="ARBA" id="ARBA00048679"/>
    </source>
</evidence>
<dbReference type="Gene3D" id="3.30.200.20">
    <property type="entry name" value="Phosphorylase Kinase, domain 1"/>
    <property type="match status" value="1"/>
</dbReference>
<evidence type="ECO:0000256" key="7">
    <source>
        <dbReference type="ARBA" id="ARBA00022840"/>
    </source>
</evidence>
<evidence type="ECO:0000256" key="11">
    <source>
        <dbReference type="SAM" id="MobiDB-lite"/>
    </source>
</evidence>
<comment type="caution">
    <text evidence="13">The sequence shown here is derived from an EMBL/GenBank/DDBJ whole genome shotgun (WGS) entry which is preliminary data.</text>
</comment>